<evidence type="ECO:0000313" key="1">
    <source>
        <dbReference type="EMBL" id="GIY08296.1"/>
    </source>
</evidence>
<comment type="caution">
    <text evidence="1">The sequence shown here is derived from an EMBL/GenBank/DDBJ whole genome shotgun (WGS) entry which is preliminary data.</text>
</comment>
<dbReference type="EMBL" id="BPLR01006227">
    <property type="protein sequence ID" value="GIY08296.1"/>
    <property type="molecule type" value="Genomic_DNA"/>
</dbReference>
<gene>
    <name evidence="1" type="ORF">CEXT_741811</name>
</gene>
<reference evidence="1 2" key="1">
    <citation type="submission" date="2021-06" db="EMBL/GenBank/DDBJ databases">
        <title>Caerostris extrusa draft genome.</title>
        <authorList>
            <person name="Kono N."/>
            <person name="Arakawa K."/>
        </authorList>
    </citation>
    <scope>NUCLEOTIDE SEQUENCE [LARGE SCALE GENOMIC DNA]</scope>
</reference>
<organism evidence="1 2">
    <name type="scientific">Caerostris extrusa</name>
    <name type="common">Bark spider</name>
    <name type="synonym">Caerostris bankana</name>
    <dbReference type="NCBI Taxonomy" id="172846"/>
    <lineage>
        <taxon>Eukaryota</taxon>
        <taxon>Metazoa</taxon>
        <taxon>Ecdysozoa</taxon>
        <taxon>Arthropoda</taxon>
        <taxon>Chelicerata</taxon>
        <taxon>Arachnida</taxon>
        <taxon>Araneae</taxon>
        <taxon>Araneomorphae</taxon>
        <taxon>Entelegynae</taxon>
        <taxon>Araneoidea</taxon>
        <taxon>Araneidae</taxon>
        <taxon>Caerostris</taxon>
    </lineage>
</organism>
<dbReference type="AlphaFoldDB" id="A0AAV4QHA5"/>
<sequence>MCDPFRYYGGRFAYRFNISHGVDMNSLSVCFSYTRIQEYSLSAMRQFFSEPFSSACGLTGTFVVQSITEISRGHWASGNTLTPEVVVWRKGPNGQVIEFRNVLLL</sequence>
<proteinExistence type="predicted"/>
<name>A0AAV4QHA5_CAEEX</name>
<evidence type="ECO:0000313" key="2">
    <source>
        <dbReference type="Proteomes" id="UP001054945"/>
    </source>
</evidence>
<accession>A0AAV4QHA5</accession>
<keyword evidence="2" id="KW-1185">Reference proteome</keyword>
<protein>
    <submittedName>
        <fullName evidence="1">Uncharacterized protein</fullName>
    </submittedName>
</protein>
<dbReference type="Proteomes" id="UP001054945">
    <property type="component" value="Unassembled WGS sequence"/>
</dbReference>